<evidence type="ECO:0000256" key="2">
    <source>
        <dbReference type="ARBA" id="ARBA00022670"/>
    </source>
</evidence>
<dbReference type="GO" id="GO:0106300">
    <property type="term" value="P:protein-DNA covalent cross-linking repair"/>
    <property type="evidence" value="ECO:0007669"/>
    <property type="project" value="InterPro"/>
</dbReference>
<evidence type="ECO:0000256" key="5">
    <source>
        <dbReference type="ARBA" id="ARBA00023124"/>
    </source>
</evidence>
<keyword evidence="10" id="KW-1185">Reference proteome</keyword>
<name>A0A6N8F6J6_9GAMM</name>
<organism evidence="9 10">
    <name type="scientific">Psychrosphaera haliotis</name>
    <dbReference type="NCBI Taxonomy" id="555083"/>
    <lineage>
        <taxon>Bacteria</taxon>
        <taxon>Pseudomonadati</taxon>
        <taxon>Pseudomonadota</taxon>
        <taxon>Gammaproteobacteria</taxon>
        <taxon>Alteromonadales</taxon>
        <taxon>Pseudoalteromonadaceae</taxon>
        <taxon>Psychrosphaera</taxon>
    </lineage>
</organism>
<dbReference type="InterPro" id="IPR036590">
    <property type="entry name" value="SRAP-like"/>
</dbReference>
<dbReference type="SUPFAM" id="SSF143081">
    <property type="entry name" value="BB1717-like"/>
    <property type="match status" value="1"/>
</dbReference>
<keyword evidence="3" id="KW-0227">DNA damage</keyword>
<evidence type="ECO:0000256" key="4">
    <source>
        <dbReference type="ARBA" id="ARBA00022801"/>
    </source>
</evidence>
<dbReference type="PANTHER" id="PTHR13604">
    <property type="entry name" value="DC12-RELATED"/>
    <property type="match status" value="1"/>
</dbReference>
<dbReference type="EMBL" id="WOCD01000003">
    <property type="protein sequence ID" value="MUH72236.1"/>
    <property type="molecule type" value="Genomic_DNA"/>
</dbReference>
<protein>
    <recommendedName>
        <fullName evidence="8">Abasic site processing protein</fullName>
        <ecNumber evidence="8">3.4.-.-</ecNumber>
    </recommendedName>
</protein>
<dbReference type="Pfam" id="PF02586">
    <property type="entry name" value="SRAP"/>
    <property type="match status" value="1"/>
</dbReference>
<keyword evidence="7" id="KW-0456">Lyase</keyword>
<proteinExistence type="inferred from homology"/>
<dbReference type="PANTHER" id="PTHR13604:SF0">
    <property type="entry name" value="ABASIC SITE PROCESSING PROTEIN HMCES"/>
    <property type="match status" value="1"/>
</dbReference>
<dbReference type="GO" id="GO:0006508">
    <property type="term" value="P:proteolysis"/>
    <property type="evidence" value="ECO:0007669"/>
    <property type="project" value="UniProtKB-KW"/>
</dbReference>
<evidence type="ECO:0000256" key="7">
    <source>
        <dbReference type="ARBA" id="ARBA00023239"/>
    </source>
</evidence>
<dbReference type="EC" id="3.4.-.-" evidence="8"/>
<dbReference type="InterPro" id="IPR003738">
    <property type="entry name" value="SRAP"/>
</dbReference>
<dbReference type="OrthoDB" id="6192129at2"/>
<evidence type="ECO:0000313" key="9">
    <source>
        <dbReference type="EMBL" id="MUH72236.1"/>
    </source>
</evidence>
<dbReference type="GO" id="GO:0016829">
    <property type="term" value="F:lyase activity"/>
    <property type="evidence" value="ECO:0007669"/>
    <property type="project" value="UniProtKB-KW"/>
</dbReference>
<reference evidence="9 10" key="1">
    <citation type="submission" date="2019-11" db="EMBL/GenBank/DDBJ databases">
        <title>P. haliotis isolates from Z. marina roots.</title>
        <authorList>
            <person name="Cohen M."/>
            <person name="Jospin G."/>
            <person name="Eisen J.A."/>
            <person name="Coil D.A."/>
        </authorList>
    </citation>
    <scope>NUCLEOTIDE SEQUENCE [LARGE SCALE GENOMIC DNA]</scope>
    <source>
        <strain evidence="9 10">UCD-MCMsp1aY</strain>
    </source>
</reference>
<dbReference type="AlphaFoldDB" id="A0A6N8F6J6"/>
<dbReference type="RefSeq" id="WP_155695431.1">
    <property type="nucleotide sequence ID" value="NZ_WOCD01000003.1"/>
</dbReference>
<comment type="caution">
    <text evidence="9">The sequence shown here is derived from an EMBL/GenBank/DDBJ whole genome shotgun (WGS) entry which is preliminary data.</text>
</comment>
<comment type="similarity">
    <text evidence="1 8">Belongs to the SOS response-associated peptidase family.</text>
</comment>
<keyword evidence="4 8" id="KW-0378">Hydrolase</keyword>
<keyword evidence="6" id="KW-0238">DNA-binding</keyword>
<sequence length="232" mass="26419">MCGRLNVIDDIGVQQLCEQLNIQLWSEPLQTGRFKRATDKVTIVRENAGITQADSAIWWLLLDNHTEGFKPSKYTSFNTRYDKLNVPRSAGFVPFKESRCIIPAKGFGETEFVNKKPIHYYDFEAEDRQAIAFGGLYKEWLNVNTGETALSCSIITLPPHDKIKHIHSKAMPLLLPQNKDLLTAWLDSTQTNTELFNHLLQPHLPQNLWAQAIDKPSTFNAIGDRKLINGDR</sequence>
<evidence type="ECO:0000256" key="8">
    <source>
        <dbReference type="RuleBase" id="RU364100"/>
    </source>
</evidence>
<keyword evidence="5" id="KW-0190">Covalent protein-DNA linkage</keyword>
<evidence type="ECO:0000313" key="10">
    <source>
        <dbReference type="Proteomes" id="UP000439994"/>
    </source>
</evidence>
<keyword evidence="2 8" id="KW-0645">Protease</keyword>
<dbReference type="GO" id="GO:0008233">
    <property type="term" value="F:peptidase activity"/>
    <property type="evidence" value="ECO:0007669"/>
    <property type="project" value="UniProtKB-KW"/>
</dbReference>
<gene>
    <name evidence="9" type="ORF">GNP35_06930</name>
</gene>
<evidence type="ECO:0000256" key="3">
    <source>
        <dbReference type="ARBA" id="ARBA00022763"/>
    </source>
</evidence>
<evidence type="ECO:0000256" key="1">
    <source>
        <dbReference type="ARBA" id="ARBA00008136"/>
    </source>
</evidence>
<dbReference type="GO" id="GO:0003697">
    <property type="term" value="F:single-stranded DNA binding"/>
    <property type="evidence" value="ECO:0007669"/>
    <property type="project" value="InterPro"/>
</dbReference>
<accession>A0A6N8F6J6</accession>
<dbReference type="Gene3D" id="3.90.1680.10">
    <property type="entry name" value="SOS response associated peptidase-like"/>
    <property type="match status" value="1"/>
</dbReference>
<dbReference type="Proteomes" id="UP000439994">
    <property type="component" value="Unassembled WGS sequence"/>
</dbReference>
<evidence type="ECO:0000256" key="6">
    <source>
        <dbReference type="ARBA" id="ARBA00023125"/>
    </source>
</evidence>